<sequence length="85" mass="9221">MSLVVLGFAIGLVLWAPLSEIYCRRMFFVTTHACMVAFVDASAGAGFMPAVLVFRFMAGMFGELPPANSGGVIAECLRLQSEDWQ</sequence>
<keyword evidence="1" id="KW-0812">Transmembrane</keyword>
<dbReference type="OrthoDB" id="5141738at2759"/>
<keyword evidence="3" id="KW-1185">Reference proteome</keyword>
<dbReference type="KEGG" id="tre:TRIREDRAFT_71817"/>
<protein>
    <submittedName>
        <fullName evidence="2">Predicted protein</fullName>
    </submittedName>
</protein>
<evidence type="ECO:0000256" key="1">
    <source>
        <dbReference type="SAM" id="Phobius"/>
    </source>
</evidence>
<dbReference type="GeneID" id="18488115"/>
<name>G0RNV7_HYPJQ</name>
<accession>G0RNV7</accession>
<dbReference type="SUPFAM" id="SSF103473">
    <property type="entry name" value="MFS general substrate transporter"/>
    <property type="match status" value="1"/>
</dbReference>
<dbReference type="RefSeq" id="XP_006966943.1">
    <property type="nucleotide sequence ID" value="XM_006966881.1"/>
</dbReference>
<dbReference type="EMBL" id="GL985070">
    <property type="protein sequence ID" value="EGR46918.1"/>
    <property type="molecule type" value="Genomic_DNA"/>
</dbReference>
<proteinExistence type="predicted"/>
<dbReference type="Proteomes" id="UP000008984">
    <property type="component" value="Unassembled WGS sequence"/>
</dbReference>
<reference evidence="2 3" key="1">
    <citation type="journal article" date="2008" name="Nat. Biotechnol.">
        <title>Genome sequencing and analysis of the biomass-degrading fungus Trichoderma reesei (syn. Hypocrea jecorina).</title>
        <authorList>
            <person name="Martinez D."/>
            <person name="Berka R.M."/>
            <person name="Henrissat B."/>
            <person name="Saloheimo M."/>
            <person name="Arvas M."/>
            <person name="Baker S.E."/>
            <person name="Chapman J."/>
            <person name="Chertkov O."/>
            <person name="Coutinho P.M."/>
            <person name="Cullen D."/>
            <person name="Danchin E.G."/>
            <person name="Grigoriev I.V."/>
            <person name="Harris P."/>
            <person name="Jackson M."/>
            <person name="Kubicek C.P."/>
            <person name="Han C.S."/>
            <person name="Ho I."/>
            <person name="Larrondo L.F."/>
            <person name="de Leon A.L."/>
            <person name="Magnuson J.K."/>
            <person name="Merino S."/>
            <person name="Misra M."/>
            <person name="Nelson B."/>
            <person name="Putnam N."/>
            <person name="Robbertse B."/>
            <person name="Salamov A.A."/>
            <person name="Schmoll M."/>
            <person name="Terry A."/>
            <person name="Thayer N."/>
            <person name="Westerholm-Parvinen A."/>
            <person name="Schoch C.L."/>
            <person name="Yao J."/>
            <person name="Barabote R."/>
            <person name="Nelson M.A."/>
            <person name="Detter C."/>
            <person name="Bruce D."/>
            <person name="Kuske C.R."/>
            <person name="Xie G."/>
            <person name="Richardson P."/>
            <person name="Rokhsar D.S."/>
            <person name="Lucas S.M."/>
            <person name="Rubin E.M."/>
            <person name="Dunn-Coleman N."/>
            <person name="Ward M."/>
            <person name="Brettin T.S."/>
        </authorList>
    </citation>
    <scope>NUCLEOTIDE SEQUENCE [LARGE SCALE GENOMIC DNA]</scope>
    <source>
        <strain evidence="2 3">QM6a</strain>
    </source>
</reference>
<evidence type="ECO:0000313" key="3">
    <source>
        <dbReference type="Proteomes" id="UP000008984"/>
    </source>
</evidence>
<dbReference type="AlphaFoldDB" id="G0RNV7"/>
<feature type="transmembrane region" description="Helical" evidence="1">
    <location>
        <begin position="29"/>
        <end position="54"/>
    </location>
</feature>
<keyword evidence="1" id="KW-0472">Membrane</keyword>
<keyword evidence="1" id="KW-1133">Transmembrane helix</keyword>
<dbReference type="InterPro" id="IPR036259">
    <property type="entry name" value="MFS_trans_sf"/>
</dbReference>
<evidence type="ECO:0000313" key="2">
    <source>
        <dbReference type="EMBL" id="EGR46918.1"/>
    </source>
</evidence>
<gene>
    <name evidence="2" type="ORF">TRIREDRAFT_71817</name>
</gene>
<dbReference type="Gene3D" id="1.20.1250.20">
    <property type="entry name" value="MFS general substrate transporter like domains"/>
    <property type="match status" value="1"/>
</dbReference>
<dbReference type="VEuPathDB" id="FungiDB:TRIREDRAFT_71817"/>
<dbReference type="HOGENOM" id="CLU_2512926_0_0_1"/>
<organism evidence="3">
    <name type="scientific">Hypocrea jecorina (strain QM6a)</name>
    <name type="common">Trichoderma reesei</name>
    <dbReference type="NCBI Taxonomy" id="431241"/>
    <lineage>
        <taxon>Eukaryota</taxon>
        <taxon>Fungi</taxon>
        <taxon>Dikarya</taxon>
        <taxon>Ascomycota</taxon>
        <taxon>Pezizomycotina</taxon>
        <taxon>Sordariomycetes</taxon>
        <taxon>Hypocreomycetidae</taxon>
        <taxon>Hypocreales</taxon>
        <taxon>Hypocreaceae</taxon>
        <taxon>Trichoderma</taxon>
    </lineage>
</organism>